<dbReference type="SUPFAM" id="SSF52096">
    <property type="entry name" value="ClpP/crotonase"/>
    <property type="match status" value="1"/>
</dbReference>
<dbReference type="EMBL" id="CP013200">
    <property type="protein sequence ID" value="ALO66247.1"/>
    <property type="molecule type" value="Genomic_DNA"/>
</dbReference>
<comment type="similarity">
    <text evidence="1 2">Belongs to the enoyl-CoA hydratase/isomerase family.</text>
</comment>
<dbReference type="InterPro" id="IPR001753">
    <property type="entry name" value="Enoyl-CoA_hydra/iso"/>
</dbReference>
<organism evidence="3 4">
    <name type="scientific">Arthrobacter alpinus</name>
    <dbReference type="NCBI Taxonomy" id="656366"/>
    <lineage>
        <taxon>Bacteria</taxon>
        <taxon>Bacillati</taxon>
        <taxon>Actinomycetota</taxon>
        <taxon>Actinomycetes</taxon>
        <taxon>Micrococcales</taxon>
        <taxon>Micrococcaceae</taxon>
        <taxon>Arthrobacter</taxon>
    </lineage>
</organism>
<dbReference type="RefSeq" id="WP_062286867.1">
    <property type="nucleotide sequence ID" value="NZ_CP013200.1"/>
</dbReference>
<evidence type="ECO:0000313" key="4">
    <source>
        <dbReference type="Proteomes" id="UP000059574"/>
    </source>
</evidence>
<dbReference type="EC" id="4.2.1.17" evidence="3"/>
<name>A0A0S2LYL1_9MICC</name>
<evidence type="ECO:0000256" key="2">
    <source>
        <dbReference type="RuleBase" id="RU003707"/>
    </source>
</evidence>
<dbReference type="PROSITE" id="PS00166">
    <property type="entry name" value="ENOYL_COA_HYDRATASE"/>
    <property type="match status" value="1"/>
</dbReference>
<evidence type="ECO:0000256" key="1">
    <source>
        <dbReference type="ARBA" id="ARBA00005254"/>
    </source>
</evidence>
<dbReference type="Gene3D" id="3.90.226.10">
    <property type="entry name" value="2-enoyl-CoA Hydratase, Chain A, domain 1"/>
    <property type="match status" value="1"/>
</dbReference>
<keyword evidence="3" id="KW-0456">Lyase</keyword>
<dbReference type="PANTHER" id="PTHR43802">
    <property type="entry name" value="ENOYL-COA HYDRATASE"/>
    <property type="match status" value="1"/>
</dbReference>
<sequence length="292" mass="31401">MTAEISTPYTAISYTVAERIATVSLNRPEARNGYTLAMAHELEHAFLAADADPAVQVVVFTCVGNDFSVGADLSGGGFDMSMTNAASDWQEPAGRCSKTIFGMNKPVIAALRGVSVGGGMTITLSCDFRLASTDSRFSFPFSRRGIFPEGASVWYLPRLVGVSRATDWMLTGRLFGADEALDAGLVTSVHEPENVLEAAYELARDMIANTSEVSTAVIKQMLNRLSGLDSPVPVHALDSQLIAGLPGHADTVEGVKSFLEKRPPNFPLTVPDGIPQWLPWIERPRIETDPTP</sequence>
<dbReference type="Pfam" id="PF00378">
    <property type="entry name" value="ECH_1"/>
    <property type="match status" value="1"/>
</dbReference>
<dbReference type="OrthoDB" id="9777711at2"/>
<dbReference type="InterPro" id="IPR018376">
    <property type="entry name" value="Enoyl-CoA_hyd/isom_CS"/>
</dbReference>
<gene>
    <name evidence="3" type="ORF">AS189_06750</name>
</gene>
<reference evidence="4" key="1">
    <citation type="submission" date="2015-11" db="EMBL/GenBank/DDBJ databases">
        <authorList>
            <person name="Kumar R."/>
            <person name="Singh D."/>
            <person name="Swarnkar M.K."/>
            <person name="Singh A.K."/>
            <person name="Kumar S."/>
        </authorList>
    </citation>
    <scope>NUCLEOTIDE SEQUENCE [LARGE SCALE GENOMIC DNA]</scope>
    <source>
        <strain evidence="4">ERGS4:06</strain>
    </source>
</reference>
<protein>
    <submittedName>
        <fullName evidence="3">Enoyl-CoA hydratase</fullName>
        <ecNumber evidence="3">4.2.1.17</ecNumber>
    </submittedName>
</protein>
<dbReference type="PANTHER" id="PTHR43802:SF1">
    <property type="entry name" value="IP11341P-RELATED"/>
    <property type="match status" value="1"/>
</dbReference>
<reference evidence="3 4" key="2">
    <citation type="journal article" date="2016" name="J. Biotechnol.">
        <title>Complete genome sequence of Arthrobacter alpinus ERGS4:06, a yellow pigmented bacterium tolerant to cold and radiations isolated from Sikkim Himalaya.</title>
        <authorList>
            <person name="Kumar R."/>
            <person name="Singh D."/>
            <person name="Swarnkar M.K."/>
            <person name="Singh A.K."/>
            <person name="Kumar S."/>
        </authorList>
    </citation>
    <scope>NUCLEOTIDE SEQUENCE [LARGE SCALE GENOMIC DNA]</scope>
    <source>
        <strain evidence="3 4">ERGS4:06</strain>
    </source>
</reference>
<dbReference type="CDD" id="cd06558">
    <property type="entry name" value="crotonase-like"/>
    <property type="match status" value="1"/>
</dbReference>
<dbReference type="Proteomes" id="UP000059574">
    <property type="component" value="Chromosome"/>
</dbReference>
<proteinExistence type="inferred from homology"/>
<dbReference type="GO" id="GO:0004300">
    <property type="term" value="F:enoyl-CoA hydratase activity"/>
    <property type="evidence" value="ECO:0007669"/>
    <property type="project" value="UniProtKB-EC"/>
</dbReference>
<accession>A0A0S2LYL1</accession>
<dbReference type="AlphaFoldDB" id="A0A0S2LYL1"/>
<dbReference type="InterPro" id="IPR029045">
    <property type="entry name" value="ClpP/crotonase-like_dom_sf"/>
</dbReference>
<evidence type="ECO:0000313" key="3">
    <source>
        <dbReference type="EMBL" id="ALO66247.1"/>
    </source>
</evidence>